<dbReference type="AlphaFoldDB" id="A0A1M7U868"/>
<name>A0A1M7U868_9BRAD</name>
<gene>
    <name evidence="2" type="ORF">SAMN05444170_3907</name>
</gene>
<evidence type="ECO:0000313" key="2">
    <source>
        <dbReference type="EMBL" id="SHN79077.1"/>
    </source>
</evidence>
<dbReference type="PANTHER" id="PTHR46825:SF9">
    <property type="entry name" value="BETA-LACTAMASE-RELATED DOMAIN-CONTAINING PROTEIN"/>
    <property type="match status" value="1"/>
</dbReference>
<keyword evidence="3" id="KW-1185">Reference proteome</keyword>
<dbReference type="Proteomes" id="UP000184096">
    <property type="component" value="Chromosome I"/>
</dbReference>
<accession>A0A1M7U868</accession>
<reference evidence="3" key="1">
    <citation type="submission" date="2016-11" db="EMBL/GenBank/DDBJ databases">
        <authorList>
            <person name="Varghese N."/>
            <person name="Submissions S."/>
        </authorList>
    </citation>
    <scope>NUCLEOTIDE SEQUENCE [LARGE SCALE GENOMIC DNA]</scope>
    <source>
        <strain evidence="3">GAS401</strain>
    </source>
</reference>
<dbReference type="InterPro" id="IPR050491">
    <property type="entry name" value="AmpC-like"/>
</dbReference>
<dbReference type="Pfam" id="PF00144">
    <property type="entry name" value="Beta-lactamase"/>
    <property type="match status" value="1"/>
</dbReference>
<evidence type="ECO:0000259" key="1">
    <source>
        <dbReference type="Pfam" id="PF00144"/>
    </source>
</evidence>
<protein>
    <submittedName>
        <fullName evidence="2">CubicO group peptidase, beta-lactamase class C family</fullName>
    </submittedName>
</protein>
<dbReference type="InterPro" id="IPR012338">
    <property type="entry name" value="Beta-lactam/transpept-like"/>
</dbReference>
<evidence type="ECO:0000313" key="3">
    <source>
        <dbReference type="Proteomes" id="UP000184096"/>
    </source>
</evidence>
<dbReference type="OrthoDB" id="5377431at2"/>
<sequence>MAWIWNRILPKARHAGTAPSAQIDGYIAGLIRPDRPGLALTVLKGGVVVHAAGYGLANMDGRAITPDTIFHLASCGKQFTGLGISMLADEGKLDVDDSLGKYLPTLSGFGPEMTIRRLLHHTSGIRDLYDEEGFEKVLARFERATNADMIRTYADLGCPMATDGCRPGDEFFYSNSGYELLGAVIETVSGQSYHDFFQQRVFDVVGMKDTFSIPDQRTGDPRCATGYFRDDRGGYVVHGGFGHDEIVGSGSFYTTVSDLGLYDRALATNSLLSEAGMREIFTSGRTNDGSATNYGFGWYVGVNHLGRFAEHEGSWSGFYSYICRYLDQPLSIFVLSNHPDLDLFEIASETTAAFD</sequence>
<dbReference type="InterPro" id="IPR001466">
    <property type="entry name" value="Beta-lactam-related"/>
</dbReference>
<organism evidence="2 3">
    <name type="scientific">Bradyrhizobium erythrophlei</name>
    <dbReference type="NCBI Taxonomy" id="1437360"/>
    <lineage>
        <taxon>Bacteria</taxon>
        <taxon>Pseudomonadati</taxon>
        <taxon>Pseudomonadota</taxon>
        <taxon>Alphaproteobacteria</taxon>
        <taxon>Hyphomicrobiales</taxon>
        <taxon>Nitrobacteraceae</taxon>
        <taxon>Bradyrhizobium</taxon>
    </lineage>
</organism>
<dbReference type="EMBL" id="LT670849">
    <property type="protein sequence ID" value="SHN79077.1"/>
    <property type="molecule type" value="Genomic_DNA"/>
</dbReference>
<dbReference type="RefSeq" id="WP_072820174.1">
    <property type="nucleotide sequence ID" value="NZ_LT670849.1"/>
</dbReference>
<feature type="domain" description="Beta-lactamase-related" evidence="1">
    <location>
        <begin position="33"/>
        <end position="340"/>
    </location>
</feature>
<dbReference type="SUPFAM" id="SSF56601">
    <property type="entry name" value="beta-lactamase/transpeptidase-like"/>
    <property type="match status" value="1"/>
</dbReference>
<proteinExistence type="predicted"/>
<dbReference type="Gene3D" id="3.40.710.10">
    <property type="entry name" value="DD-peptidase/beta-lactamase superfamily"/>
    <property type="match status" value="1"/>
</dbReference>
<dbReference type="PANTHER" id="PTHR46825">
    <property type="entry name" value="D-ALANYL-D-ALANINE-CARBOXYPEPTIDASE/ENDOPEPTIDASE AMPH"/>
    <property type="match status" value="1"/>
</dbReference>